<evidence type="ECO:0000313" key="1">
    <source>
        <dbReference type="EMBL" id="KAK3702478.1"/>
    </source>
</evidence>
<gene>
    <name evidence="1" type="ORF">LTR37_014840</name>
</gene>
<reference evidence="1" key="1">
    <citation type="submission" date="2023-07" db="EMBL/GenBank/DDBJ databases">
        <title>Black Yeasts Isolated from many extreme environments.</title>
        <authorList>
            <person name="Coleine C."/>
            <person name="Stajich J.E."/>
            <person name="Selbmann L."/>
        </authorList>
    </citation>
    <scope>NUCLEOTIDE SEQUENCE</scope>
    <source>
        <strain evidence="1">CCFEE 5714</strain>
    </source>
</reference>
<name>A0ACC3MSA5_9PEZI</name>
<accession>A0ACC3MSA5</accession>
<dbReference type="Proteomes" id="UP001281147">
    <property type="component" value="Unassembled WGS sequence"/>
</dbReference>
<comment type="caution">
    <text evidence="1">The sequence shown here is derived from an EMBL/GenBank/DDBJ whole genome shotgun (WGS) entry which is preliminary data.</text>
</comment>
<protein>
    <submittedName>
        <fullName evidence="1">Uncharacterized protein</fullName>
    </submittedName>
</protein>
<keyword evidence="2" id="KW-1185">Reference proteome</keyword>
<evidence type="ECO:0000313" key="2">
    <source>
        <dbReference type="Proteomes" id="UP001281147"/>
    </source>
</evidence>
<proteinExistence type="predicted"/>
<organism evidence="1 2">
    <name type="scientific">Vermiconidia calcicola</name>
    <dbReference type="NCBI Taxonomy" id="1690605"/>
    <lineage>
        <taxon>Eukaryota</taxon>
        <taxon>Fungi</taxon>
        <taxon>Dikarya</taxon>
        <taxon>Ascomycota</taxon>
        <taxon>Pezizomycotina</taxon>
        <taxon>Dothideomycetes</taxon>
        <taxon>Dothideomycetidae</taxon>
        <taxon>Mycosphaerellales</taxon>
        <taxon>Extremaceae</taxon>
        <taxon>Vermiconidia</taxon>
    </lineage>
</organism>
<dbReference type="EMBL" id="JAUTXU010000160">
    <property type="protein sequence ID" value="KAK3702478.1"/>
    <property type="molecule type" value="Genomic_DNA"/>
</dbReference>
<sequence>MDSLSVARFLSIPSAFLVSGYSIAASQMAVPLVYEQPASVSAPFLRGVFVRGAAFVVPGAIISSSASAYLAYAIPERRTTLATASILTLLPLAFTRFVMMKGIQHLIEISESAAEQQKGDQNGEVVQLLKAWVAQNWVRAALAFSGGMLALYAYHSSVERRVYRY</sequence>